<reference evidence="2" key="1">
    <citation type="submission" date="2019-03" db="EMBL/GenBank/DDBJ databases">
        <authorList>
            <person name="Mank J."/>
            <person name="Almeida P."/>
        </authorList>
    </citation>
    <scope>NUCLEOTIDE SEQUENCE</scope>
    <source>
        <strain evidence="2">78183</strain>
    </source>
</reference>
<feature type="region of interest" description="Disordered" evidence="1">
    <location>
        <begin position="166"/>
        <end position="189"/>
    </location>
</feature>
<accession>A0A6N2MU11</accession>
<gene>
    <name evidence="2" type="ORF">SVIM_LOCUS412236</name>
</gene>
<sequence length="189" mass="20654">MEKFPSSPSFPRIANQNFLELSTPAMSDSGSPTINYHEMYANGKVGWILVVQKGEHASGSSKEENNLGSDAPLMNLDRNCAQLKNAQALESALGKFNVTHCTSSLEPARLDDDSHENESENNLADTLTELGYCMMELQLRFAQICDMAIGGQELGLISFVLESGKAKGQVGKGRDPPESWPMLRTKSRS</sequence>
<evidence type="ECO:0000313" key="2">
    <source>
        <dbReference type="EMBL" id="VFU57104.1"/>
    </source>
</evidence>
<proteinExistence type="predicted"/>
<dbReference type="AlphaFoldDB" id="A0A6N2MU11"/>
<protein>
    <submittedName>
        <fullName evidence="2">Uncharacterized protein</fullName>
    </submittedName>
</protein>
<name>A0A6N2MU11_SALVM</name>
<organism evidence="2">
    <name type="scientific">Salix viminalis</name>
    <name type="common">Common osier</name>
    <name type="synonym">Basket willow</name>
    <dbReference type="NCBI Taxonomy" id="40686"/>
    <lineage>
        <taxon>Eukaryota</taxon>
        <taxon>Viridiplantae</taxon>
        <taxon>Streptophyta</taxon>
        <taxon>Embryophyta</taxon>
        <taxon>Tracheophyta</taxon>
        <taxon>Spermatophyta</taxon>
        <taxon>Magnoliopsida</taxon>
        <taxon>eudicotyledons</taxon>
        <taxon>Gunneridae</taxon>
        <taxon>Pentapetalae</taxon>
        <taxon>rosids</taxon>
        <taxon>fabids</taxon>
        <taxon>Malpighiales</taxon>
        <taxon>Salicaceae</taxon>
        <taxon>Saliceae</taxon>
        <taxon>Salix</taxon>
    </lineage>
</organism>
<dbReference type="EMBL" id="CAADRP010001930">
    <property type="protein sequence ID" value="VFU57104.1"/>
    <property type="molecule type" value="Genomic_DNA"/>
</dbReference>
<evidence type="ECO:0000256" key="1">
    <source>
        <dbReference type="SAM" id="MobiDB-lite"/>
    </source>
</evidence>